<feature type="transmembrane region" description="Helical" evidence="6">
    <location>
        <begin position="224"/>
        <end position="251"/>
    </location>
</feature>
<comment type="subcellular location">
    <subcellularLocation>
        <location evidence="1 6">Cell membrane</location>
        <topology evidence="1 6">Multi-pass membrane protein</topology>
    </subcellularLocation>
</comment>
<dbReference type="PANTHER" id="PTHR46795:SF3">
    <property type="entry name" value="ABC TRANSPORTER PERMEASE"/>
    <property type="match status" value="1"/>
</dbReference>
<comment type="caution">
    <text evidence="8">The sequence shown here is derived from an EMBL/GenBank/DDBJ whole genome shotgun (WGS) entry which is preliminary data.</text>
</comment>
<feature type="transmembrane region" description="Helical" evidence="6">
    <location>
        <begin position="196"/>
        <end position="218"/>
    </location>
</feature>
<keyword evidence="4 6" id="KW-1133">Transmembrane helix</keyword>
<feature type="transmembrane region" description="Helical" evidence="6">
    <location>
        <begin position="154"/>
        <end position="175"/>
    </location>
</feature>
<feature type="transmembrane region" description="Helical" evidence="6">
    <location>
        <begin position="525"/>
        <end position="551"/>
    </location>
</feature>
<dbReference type="OrthoDB" id="1705903at2"/>
<keyword evidence="5 6" id="KW-0472">Membrane</keyword>
<keyword evidence="2 6" id="KW-1003">Cell membrane</keyword>
<protein>
    <submittedName>
        <fullName evidence="8">ABC transporter permease</fullName>
    </submittedName>
</protein>
<dbReference type="PIRSF" id="PIRSF018968">
    <property type="entry name" value="ABC_permease_BceB"/>
    <property type="match status" value="1"/>
</dbReference>
<evidence type="ECO:0000256" key="1">
    <source>
        <dbReference type="ARBA" id="ARBA00004651"/>
    </source>
</evidence>
<proteinExistence type="inferred from homology"/>
<organism evidence="8 9">
    <name type="scientific">Vagococcus silagei</name>
    <dbReference type="NCBI Taxonomy" id="2508885"/>
    <lineage>
        <taxon>Bacteria</taxon>
        <taxon>Bacillati</taxon>
        <taxon>Bacillota</taxon>
        <taxon>Bacilli</taxon>
        <taxon>Lactobacillales</taxon>
        <taxon>Enterococcaceae</taxon>
        <taxon>Vagococcus</taxon>
    </lineage>
</organism>
<keyword evidence="3 6" id="KW-0812">Transmembrane</keyword>
<feature type="transmembrane region" description="Helical" evidence="6">
    <location>
        <begin position="21"/>
        <end position="39"/>
    </location>
</feature>
<keyword evidence="6" id="KW-0813">Transport</keyword>
<dbReference type="Proteomes" id="UP000310506">
    <property type="component" value="Unassembled WGS sequence"/>
</dbReference>
<dbReference type="RefSeq" id="WP_136137342.1">
    <property type="nucleotide sequence ID" value="NZ_SDGV01000018.1"/>
</dbReference>
<feature type="transmembrane region" description="Helical" evidence="6">
    <location>
        <begin position="622"/>
        <end position="642"/>
    </location>
</feature>
<evidence type="ECO:0000313" key="8">
    <source>
        <dbReference type="EMBL" id="THB60717.1"/>
    </source>
</evidence>
<feature type="domain" description="ABC3 transporter permease C-terminal" evidence="7">
    <location>
        <begin position="63"/>
        <end position="180"/>
    </location>
</feature>
<dbReference type="GO" id="GO:0005886">
    <property type="term" value="C:plasma membrane"/>
    <property type="evidence" value="ECO:0007669"/>
    <property type="project" value="UniProtKB-SubCell"/>
</dbReference>
<feature type="transmembrane region" description="Helical" evidence="6">
    <location>
        <begin position="585"/>
        <end position="607"/>
    </location>
</feature>
<accession>A0A4S3B3A2</accession>
<comment type="similarity">
    <text evidence="6">Belongs to the ABC-4 integral membrane protein family.</text>
</comment>
<dbReference type="AlphaFoldDB" id="A0A4S3B3A2"/>
<dbReference type="PANTHER" id="PTHR46795">
    <property type="entry name" value="ABC TRANSPORTER PERMEASE-RELATED-RELATED"/>
    <property type="match status" value="1"/>
</dbReference>
<dbReference type="EMBL" id="SDGV01000018">
    <property type="protein sequence ID" value="THB60717.1"/>
    <property type="molecule type" value="Genomic_DNA"/>
</dbReference>
<evidence type="ECO:0000256" key="5">
    <source>
        <dbReference type="ARBA" id="ARBA00023136"/>
    </source>
</evidence>
<dbReference type="Pfam" id="PF02687">
    <property type="entry name" value="FtsX"/>
    <property type="match status" value="2"/>
</dbReference>
<feature type="transmembrane region" description="Helical" evidence="6">
    <location>
        <begin position="109"/>
        <end position="134"/>
    </location>
</feature>
<evidence type="ECO:0000313" key="9">
    <source>
        <dbReference type="Proteomes" id="UP000310506"/>
    </source>
</evidence>
<dbReference type="GO" id="GO:0055085">
    <property type="term" value="P:transmembrane transport"/>
    <property type="evidence" value="ECO:0007669"/>
    <property type="project" value="UniProtKB-UniRule"/>
</dbReference>
<feature type="transmembrane region" description="Helical" evidence="6">
    <location>
        <begin position="59"/>
        <end position="80"/>
    </location>
</feature>
<keyword evidence="9" id="KW-1185">Reference proteome</keyword>
<evidence type="ECO:0000256" key="2">
    <source>
        <dbReference type="ARBA" id="ARBA00022475"/>
    </source>
</evidence>
<evidence type="ECO:0000259" key="7">
    <source>
        <dbReference type="Pfam" id="PF02687"/>
    </source>
</evidence>
<reference evidence="8 9" key="1">
    <citation type="submission" date="2019-01" db="EMBL/GenBank/DDBJ databases">
        <title>Vagococcus silagei sp. nov. isolated from brewer's grain.</title>
        <authorList>
            <person name="Guu J.-R."/>
        </authorList>
    </citation>
    <scope>NUCLEOTIDE SEQUENCE [LARGE SCALE GENOMIC DNA]</scope>
    <source>
        <strain evidence="8 9">2B-2</strain>
    </source>
</reference>
<dbReference type="InterPro" id="IPR003838">
    <property type="entry name" value="ABC3_permease_C"/>
</dbReference>
<feature type="transmembrane region" description="Helical" evidence="6">
    <location>
        <begin position="281"/>
        <end position="306"/>
    </location>
</feature>
<name>A0A4S3B3A2_9ENTE</name>
<evidence type="ECO:0000256" key="3">
    <source>
        <dbReference type="ARBA" id="ARBA00022692"/>
    </source>
</evidence>
<evidence type="ECO:0000256" key="6">
    <source>
        <dbReference type="PIRNR" id="PIRNR018968"/>
    </source>
</evidence>
<gene>
    <name evidence="8" type="ORF">ESZ54_09005</name>
</gene>
<evidence type="ECO:0000256" key="4">
    <source>
        <dbReference type="ARBA" id="ARBA00022989"/>
    </source>
</evidence>
<dbReference type="InterPro" id="IPR052536">
    <property type="entry name" value="ABC-4_Integral_Memb_Prot"/>
</dbReference>
<dbReference type="InterPro" id="IPR027022">
    <property type="entry name" value="ABC_permease_BceB-typ"/>
</dbReference>
<feature type="domain" description="ABC3 transporter permease C-terminal" evidence="7">
    <location>
        <begin position="536"/>
        <end position="644"/>
    </location>
</feature>
<sequence length="656" mass="74635">MFYFKLAKTNLKKNSRIYTPFLLSIIFLVVMNVVMQVLLENKGMDTLQGADSAKVMFGLGSRVIIIFTLIFSIYTNSFLLKQRKKEFGLYNILGMGKSELTRVLFWESLLSYVITLVGGLVVGTIFSRLCFLVLGRMIQAAEVFKFEFSVKSYLTIVLLFAGVFLVLFLLNVVHIRRVNPIDLLKGGQKGEKEPKTKWISAILGIGFIVAGYIISVTIESPLKAINLFFIAVILVIVGTYSLFMSSSIMILKFLKNKKGYYYQPNHFISVSSMIYRMKQNAAGLASISILCTMVLVTLSTTGSLYLGMDNLLRNRNPYDFSATVTENSDEMRVKFESVMKKHNVKIKELKDYTTEANIMAIKKGEHYELLEKGNFNMSDFSKAEYFEVMTQAEYEKNATEKINLAPSKVALYSMSDPYEESTIKFGDLQYDVQNKIKHVDFLPKMEGIMNMHVLVMANKEDVAQLVKDFKIPAEEAVAETTVFMNIEGSDENRLAAAKELKSTIRETEQSQPISSMDIDRKDSQMFIGGFLFLGLIFGITFTLATGIIIYYKQISEGYQDQERFSIMQRVGMSHKEVKNTIHGQILMVFFFPIALAAIHLVFAFPMIDKLLMLFGLSNTQLFLYVSLGTIGIFLLIYLFMYWQTSKVYYSLVERQA</sequence>